<gene>
    <name evidence="1" type="ORF">PACL_0036</name>
</gene>
<dbReference type="AlphaFoldDB" id="B3G0Y6"/>
<evidence type="ECO:0000313" key="1">
    <source>
        <dbReference type="EMBL" id="ACD38680.1"/>
    </source>
</evidence>
<organism evidence="1">
    <name type="scientific">Pseudomonas aeruginosa</name>
    <dbReference type="NCBI Taxonomy" id="287"/>
    <lineage>
        <taxon>Bacteria</taxon>
        <taxon>Pseudomonadati</taxon>
        <taxon>Pseudomonadota</taxon>
        <taxon>Gammaproteobacteria</taxon>
        <taxon>Pseudomonadales</taxon>
        <taxon>Pseudomonadaceae</taxon>
        <taxon>Pseudomonas</taxon>
    </lineage>
</organism>
<name>B3G0Y6_PSEAI</name>
<accession>B3G0Y6</accession>
<proteinExistence type="predicted"/>
<dbReference type="EMBL" id="EU595735">
    <property type="protein sequence ID" value="ACD38680.1"/>
    <property type="molecule type" value="Genomic_DNA"/>
</dbReference>
<reference evidence="1" key="1">
    <citation type="journal article" date="2008" name="Genomics">
        <title>Large-insert genome analysis technology detects structural variation in Pseudomonas aeruginosa clinical strains from cystic fibrosis patients.</title>
        <authorList>
            <person name="Hayden H.S."/>
            <person name="Gillett W."/>
            <person name="Saenphimmachak C."/>
            <person name="Lim R."/>
            <person name="Zhou Y."/>
            <person name="Jacobs M.A."/>
            <person name="Chang J."/>
            <person name="Rohmer L."/>
            <person name="D'Argenio D.A."/>
            <person name="Palmieri A."/>
            <person name="Levy R."/>
            <person name="Haugen E."/>
            <person name="Wong G.K."/>
            <person name="Brittnacher M.J."/>
            <person name="Burns J.L."/>
            <person name="Miller S.I."/>
            <person name="Olson M.V."/>
            <person name="Kaul R."/>
        </authorList>
    </citation>
    <scope>NUCLEOTIDE SEQUENCE</scope>
    <source>
        <strain evidence="1">PACS181</strain>
    </source>
</reference>
<protein>
    <submittedName>
        <fullName evidence="1">Uncharacterized protein</fullName>
    </submittedName>
</protein>
<sequence>MGDDVLQSWKKLLWLFLGDIIGGSMCELRFEITYSRIEPAVEPGINPAVCARHHIIPYRYANFYGVMFGLFNKLNMIGGRGKLDAAQVVGSTRDQLNAFSGLISIYSYVDQKNAPYLVDVMEDGFFNKECKCPRYYKVICDQANNPNVTNFMRFITWNKRILFWGVHPNLRTGDPGSSVEPIKPISFKLESWNKIVSFYNQIPAFVDVESGVSRKNTVQLSAWKAYTLFSEFFMFVSADKKPDVIHRTLLSDWVALVGSSCLDIVFQDGLPAQSVAANKMLVSSFKLREPKDKCSVDFFACLHRGQHALLKAVVIPGKAVVSERDDFVNCYSQARLV</sequence>